<evidence type="ECO:0000313" key="3">
    <source>
        <dbReference type="Proteomes" id="UP000242636"/>
    </source>
</evidence>
<protein>
    <submittedName>
        <fullName evidence="2">Uncharacterized protein</fullName>
    </submittedName>
</protein>
<evidence type="ECO:0000313" key="2">
    <source>
        <dbReference type="EMBL" id="OOV34126.1"/>
    </source>
</evidence>
<sequence length="75" mass="8574">MTGSRSKPVYAENQEQNILLPEAKNNSINRVIRLVAYNVIGNFTWNLFFLLFPWHTPFAGLLSLSAYDSIRMRGA</sequence>
<comment type="caution">
    <text evidence="2">The sequence shown here is derived from an EMBL/GenBank/DDBJ whole genome shotgun (WGS) entry which is preliminary data.</text>
</comment>
<keyword evidence="1" id="KW-0812">Transmembrane</keyword>
<evidence type="ECO:0000256" key="1">
    <source>
        <dbReference type="SAM" id="Phobius"/>
    </source>
</evidence>
<gene>
    <name evidence="2" type="ORF">BV61_03385</name>
</gene>
<dbReference type="EMBL" id="MWLD01000044">
    <property type="protein sequence ID" value="OOV34126.1"/>
    <property type="molecule type" value="Genomic_DNA"/>
</dbReference>
<organism evidence="2 3">
    <name type="scientific">Candidatus Synechococcus spongiarum LMB bulk15M</name>
    <dbReference type="NCBI Taxonomy" id="1943582"/>
    <lineage>
        <taxon>Bacteria</taxon>
        <taxon>Bacillati</taxon>
        <taxon>Cyanobacteriota</taxon>
        <taxon>Cyanophyceae</taxon>
        <taxon>Synechococcales</taxon>
        <taxon>Synechococcaceae</taxon>
        <taxon>Synechococcus</taxon>
    </lineage>
</organism>
<dbReference type="AlphaFoldDB" id="A0A1T1CZT5"/>
<keyword evidence="1" id="KW-1133">Transmembrane helix</keyword>
<keyword evidence="3" id="KW-1185">Reference proteome</keyword>
<keyword evidence="1" id="KW-0472">Membrane</keyword>
<feature type="transmembrane region" description="Helical" evidence="1">
    <location>
        <begin position="34"/>
        <end position="54"/>
    </location>
</feature>
<reference evidence="2 3" key="1">
    <citation type="submission" date="2017-02" db="EMBL/GenBank/DDBJ databases">
        <title>Draft Genome Sequences of 'Candidatus Synechococcus spongiarum', Cyanobacterial Symbionts of the Mediterranean Sponge Aplysina aerophoba from two locations.</title>
        <authorList>
            <person name="Slaby B.M."/>
            <person name="Hentschel U."/>
        </authorList>
    </citation>
    <scope>NUCLEOTIDE SEQUENCE [LARGE SCALE GENOMIC DNA]</scope>
    <source>
        <strain evidence="2">LMB bulk15M</strain>
    </source>
</reference>
<accession>A0A1T1CZT5</accession>
<name>A0A1T1CZT5_9SYNE</name>
<dbReference type="Proteomes" id="UP000242636">
    <property type="component" value="Unassembled WGS sequence"/>
</dbReference>
<proteinExistence type="predicted"/>